<sequence>MPTLIRCLIATACLGSAALAVSVAQAQPDEARPGTARARAALPTFSGFLCCNMRTDGSWISDINYVAPDKRVIEAGTPVVVTGYGRQRVHTTVDGTPQDLGNDYSRDLDLEAFARRYVQPTDPRLALARAPAAVRQAVRSQRVTPGMTREQVAMSLGWPVASETPRLDGRVWRYWLSSFEEFHVRFDADGRVSAIDGEAEVLQRVVLQR</sequence>
<feature type="domain" description="Outer membrane protein assembly factor BamE" evidence="4">
    <location>
        <begin position="141"/>
        <end position="195"/>
    </location>
</feature>
<dbReference type="GO" id="GO:0019867">
    <property type="term" value="C:outer membrane"/>
    <property type="evidence" value="ECO:0007669"/>
    <property type="project" value="InterPro"/>
</dbReference>
<reference evidence="5 6" key="1">
    <citation type="submission" date="2017-05" db="EMBL/GenBank/DDBJ databases">
        <authorList>
            <person name="Song R."/>
            <person name="Chenine A.L."/>
            <person name="Ruprecht R.M."/>
        </authorList>
    </citation>
    <scope>NUCLEOTIDE SEQUENCE [LARGE SCALE GENOMIC DNA]</scope>
    <source>
        <strain evidence="5 6">DSM 26136</strain>
    </source>
</reference>
<keyword evidence="1 3" id="KW-0732">Signal</keyword>
<dbReference type="OrthoDB" id="9179113at2"/>
<dbReference type="RefSeq" id="WP_087279077.1">
    <property type="nucleotide sequence ID" value="NZ_CP021455.1"/>
</dbReference>
<accession>A0A1Y0ELY8</accession>
<evidence type="ECO:0000256" key="2">
    <source>
        <dbReference type="ARBA" id="ARBA00023136"/>
    </source>
</evidence>
<protein>
    <recommendedName>
        <fullName evidence="4">Outer membrane protein assembly factor BamE domain-containing protein</fullName>
    </recommendedName>
</protein>
<dbReference type="KEGG" id="cser:CCO03_07010"/>
<gene>
    <name evidence="5" type="ORF">CCO03_07010</name>
</gene>
<organism evidence="5 6">
    <name type="scientific">Comamonas serinivorans</name>
    <dbReference type="NCBI Taxonomy" id="1082851"/>
    <lineage>
        <taxon>Bacteria</taxon>
        <taxon>Pseudomonadati</taxon>
        <taxon>Pseudomonadota</taxon>
        <taxon>Betaproteobacteria</taxon>
        <taxon>Burkholderiales</taxon>
        <taxon>Comamonadaceae</taxon>
        <taxon>Comamonas</taxon>
    </lineage>
</organism>
<feature type="signal peptide" evidence="3">
    <location>
        <begin position="1"/>
        <end position="26"/>
    </location>
</feature>
<dbReference type="EMBL" id="CP021455">
    <property type="protein sequence ID" value="ARU04461.1"/>
    <property type="molecule type" value="Genomic_DNA"/>
</dbReference>
<dbReference type="InterPro" id="IPR007450">
    <property type="entry name" value="BamE_dom"/>
</dbReference>
<dbReference type="Proteomes" id="UP000196138">
    <property type="component" value="Chromosome"/>
</dbReference>
<dbReference type="Pfam" id="PF04355">
    <property type="entry name" value="BamE"/>
    <property type="match status" value="1"/>
</dbReference>
<evidence type="ECO:0000313" key="6">
    <source>
        <dbReference type="Proteomes" id="UP000196138"/>
    </source>
</evidence>
<name>A0A1Y0ELY8_9BURK</name>
<evidence type="ECO:0000313" key="5">
    <source>
        <dbReference type="EMBL" id="ARU04461.1"/>
    </source>
</evidence>
<feature type="chain" id="PRO_5012937166" description="Outer membrane protein assembly factor BamE domain-containing protein" evidence="3">
    <location>
        <begin position="27"/>
        <end position="209"/>
    </location>
</feature>
<proteinExistence type="predicted"/>
<keyword evidence="6" id="KW-1185">Reference proteome</keyword>
<evidence type="ECO:0000259" key="4">
    <source>
        <dbReference type="Pfam" id="PF04355"/>
    </source>
</evidence>
<evidence type="ECO:0000256" key="3">
    <source>
        <dbReference type="SAM" id="SignalP"/>
    </source>
</evidence>
<dbReference type="AlphaFoldDB" id="A0A1Y0ELY8"/>
<dbReference type="InterPro" id="IPR037873">
    <property type="entry name" value="BamE-like"/>
</dbReference>
<dbReference type="Gene3D" id="3.30.1450.10">
    <property type="match status" value="1"/>
</dbReference>
<evidence type="ECO:0000256" key="1">
    <source>
        <dbReference type="ARBA" id="ARBA00022729"/>
    </source>
</evidence>
<keyword evidence="2" id="KW-0472">Membrane</keyword>